<dbReference type="InterPro" id="IPR008962">
    <property type="entry name" value="PapD-like_sf"/>
</dbReference>
<evidence type="ECO:0000256" key="2">
    <source>
        <dbReference type="ARBA" id="ARBA00022490"/>
    </source>
</evidence>
<keyword evidence="3" id="KW-0206">Cytoskeleton</keyword>
<keyword evidence="9" id="KW-1185">Reference proteome</keyword>
<dbReference type="Gene3D" id="2.60.40.10">
    <property type="entry name" value="Immunoglobulins"/>
    <property type="match status" value="1"/>
</dbReference>
<dbReference type="SUPFAM" id="SSF49354">
    <property type="entry name" value="PapD-like"/>
    <property type="match status" value="1"/>
</dbReference>
<dbReference type="PANTHER" id="PTHR22920">
    <property type="entry name" value="MAJOR SPERM PROTEIN"/>
    <property type="match status" value="1"/>
</dbReference>
<dbReference type="Proteomes" id="UP000230423">
    <property type="component" value="Unassembled WGS sequence"/>
</dbReference>
<proteinExistence type="predicted"/>
<dbReference type="InterPro" id="IPR051155">
    <property type="entry name" value="Nematode_MSP"/>
</dbReference>
<comment type="subcellular location">
    <subcellularLocation>
        <location evidence="6">Cell projection</location>
        <location evidence="6">Pseudopodium</location>
    </subcellularLocation>
    <subcellularLocation>
        <location evidence="1">Cytoplasm</location>
        <location evidence="1">Cytoskeleton</location>
    </subcellularLocation>
</comment>
<dbReference type="PANTHER" id="PTHR22920:SF7">
    <property type="entry name" value="MSP DOMAIN-CONTAINING PROTEIN-RELATED"/>
    <property type="match status" value="1"/>
</dbReference>
<gene>
    <name evidence="8" type="ORF">TELCIR_07553</name>
</gene>
<dbReference type="GO" id="GO:0031143">
    <property type="term" value="C:pseudopodium"/>
    <property type="evidence" value="ECO:0007669"/>
    <property type="project" value="UniProtKB-SubCell"/>
</dbReference>
<evidence type="ECO:0000313" key="8">
    <source>
        <dbReference type="EMBL" id="PIO70587.1"/>
    </source>
</evidence>
<evidence type="ECO:0000256" key="3">
    <source>
        <dbReference type="ARBA" id="ARBA00023212"/>
    </source>
</evidence>
<dbReference type="GO" id="GO:0005856">
    <property type="term" value="C:cytoskeleton"/>
    <property type="evidence" value="ECO:0007669"/>
    <property type="project" value="UniProtKB-SubCell"/>
</dbReference>
<dbReference type="InterPro" id="IPR013783">
    <property type="entry name" value="Ig-like_fold"/>
</dbReference>
<sequence>MFSSCINDKHTHHIKIINASERRIRWAIKTTSMKRLAVDRACGVLDPKEATLMAVSLMCSTANLELSGSSLTPQILNIGSEVPESESADPI</sequence>
<dbReference type="OrthoDB" id="5918453at2759"/>
<evidence type="ECO:0000313" key="9">
    <source>
        <dbReference type="Proteomes" id="UP000230423"/>
    </source>
</evidence>
<evidence type="ECO:0000256" key="1">
    <source>
        <dbReference type="ARBA" id="ARBA00004245"/>
    </source>
</evidence>
<organism evidence="8 9">
    <name type="scientific">Teladorsagia circumcincta</name>
    <name type="common">Brown stomach worm</name>
    <name type="synonym">Ostertagia circumcincta</name>
    <dbReference type="NCBI Taxonomy" id="45464"/>
    <lineage>
        <taxon>Eukaryota</taxon>
        <taxon>Metazoa</taxon>
        <taxon>Ecdysozoa</taxon>
        <taxon>Nematoda</taxon>
        <taxon>Chromadorea</taxon>
        <taxon>Rhabditida</taxon>
        <taxon>Rhabditina</taxon>
        <taxon>Rhabditomorpha</taxon>
        <taxon>Strongyloidea</taxon>
        <taxon>Trichostrongylidae</taxon>
        <taxon>Teladorsagia</taxon>
    </lineage>
</organism>
<evidence type="ECO:0000256" key="6">
    <source>
        <dbReference type="ARBA" id="ARBA00037818"/>
    </source>
</evidence>
<name>A0A2G9UK34_TELCI</name>
<feature type="domain" description="MSP" evidence="7">
    <location>
        <begin position="1"/>
        <end position="91"/>
    </location>
</feature>
<reference evidence="8 9" key="1">
    <citation type="submission" date="2015-09" db="EMBL/GenBank/DDBJ databases">
        <title>Draft genome of the parasitic nematode Teladorsagia circumcincta isolate WARC Sus (inbred).</title>
        <authorList>
            <person name="Mitreva M."/>
        </authorList>
    </citation>
    <scope>NUCLEOTIDE SEQUENCE [LARGE SCALE GENOMIC DNA]</scope>
    <source>
        <strain evidence="8 9">S</strain>
    </source>
</reference>
<keyword evidence="4" id="KW-0966">Cell projection</keyword>
<dbReference type="AlphaFoldDB" id="A0A2G9UK34"/>
<keyword evidence="2" id="KW-0963">Cytoplasm</keyword>
<dbReference type="Pfam" id="PF00635">
    <property type="entry name" value="Motile_Sperm"/>
    <property type="match status" value="1"/>
</dbReference>
<protein>
    <recommendedName>
        <fullName evidence="7">MSP domain-containing protein</fullName>
    </recommendedName>
</protein>
<comment type="function">
    <text evidence="5">Central component in molecular interactions underlying sperm crawling. Forms an extensive filament system that extends from sperm villipoda, along the leading edge of the pseudopod.</text>
</comment>
<evidence type="ECO:0000256" key="5">
    <source>
        <dbReference type="ARBA" id="ARBA00037744"/>
    </source>
</evidence>
<evidence type="ECO:0000256" key="4">
    <source>
        <dbReference type="ARBA" id="ARBA00023273"/>
    </source>
</evidence>
<accession>A0A2G9UK34</accession>
<dbReference type="InterPro" id="IPR000535">
    <property type="entry name" value="MSP_dom"/>
</dbReference>
<dbReference type="EMBL" id="KZ346220">
    <property type="protein sequence ID" value="PIO70587.1"/>
    <property type="molecule type" value="Genomic_DNA"/>
</dbReference>
<evidence type="ECO:0000259" key="7">
    <source>
        <dbReference type="PROSITE" id="PS50202"/>
    </source>
</evidence>
<dbReference type="PROSITE" id="PS50202">
    <property type="entry name" value="MSP"/>
    <property type="match status" value="1"/>
</dbReference>